<reference evidence="10" key="1">
    <citation type="journal article" date="2022" name="Pest Manag. Sci.">
        <title>Glutamicibacter halophytocola-mediated host fitness of potato tuber moth on Solanaceae crops.</title>
        <authorList>
            <person name="Wang W."/>
            <person name="Xiao G."/>
            <person name="Du G."/>
            <person name="Chang L."/>
            <person name="Yang Y."/>
            <person name="Ye J."/>
            <person name="Chen B."/>
        </authorList>
    </citation>
    <scope>NUCLEOTIDE SEQUENCE</scope>
    <source>
        <strain evidence="10">S2</strain>
    </source>
</reference>
<sequence>MNSEKKHTAATIFWLIGTTKDLLAPLALASILSCLTRLISLGIYVLAGAGLVKVLDLQGIAALQSLGWGRMAGLIILLGLAKGVLRYLEQYVGHRVAFLSLARLRRRIYAAFEHQAPFSAATRNSGSLLARATSDIDKVEVFFAHTLPPAVSAVAVSVLATWATWTQFGDQPALIVLGAYLLIGVIIPALGVRALRSDATIIAASRSAQSQLLAEAMAGVEVLHGFHAGNKTMQRLRDSTSEAGTAALSTGKITALRAALTQMIMWGTLLALFIVLGTQGQLGALVILSCALVPSFEAVRAVDGFILGLQDSLAGARRLHDTATRKPAVTGPACPEALPETGELLIQGLGISYGSRSVVQGVDLALHPGEAVALVGGSGSGKSSVASAMVRALEYTGAISFGGADITAASLEDLRRKVILVSQEALTVRGTVRDNLLLGMEGISDGQLVAVLEELGLATWLAQQKSGLDTRLGDRGARVSGGQRQRLALARALIREPAVLILDESTSALDAATEQCVLEAVERRRQQGMAVLMISHRLATVGQAQMIVVLDEGVVAERGNASELLAQADSLFSQMAIREVDRILPG</sequence>
<proteinExistence type="predicted"/>
<feature type="transmembrane region" description="Helical" evidence="7">
    <location>
        <begin position="264"/>
        <end position="288"/>
    </location>
</feature>
<keyword evidence="3" id="KW-0547">Nucleotide-binding</keyword>
<dbReference type="Proteomes" id="UP001060018">
    <property type="component" value="Chromosome"/>
</dbReference>
<dbReference type="PANTHER" id="PTHR24221">
    <property type="entry name" value="ATP-BINDING CASSETTE SUB-FAMILY B"/>
    <property type="match status" value="1"/>
</dbReference>
<dbReference type="InterPro" id="IPR003439">
    <property type="entry name" value="ABC_transporter-like_ATP-bd"/>
</dbReference>
<dbReference type="Gene3D" id="3.40.50.300">
    <property type="entry name" value="P-loop containing nucleotide triphosphate hydrolases"/>
    <property type="match status" value="1"/>
</dbReference>
<feature type="transmembrane region" description="Helical" evidence="7">
    <location>
        <begin position="67"/>
        <end position="85"/>
    </location>
</feature>
<dbReference type="InterPro" id="IPR011527">
    <property type="entry name" value="ABC1_TM_dom"/>
</dbReference>
<dbReference type="InterPro" id="IPR003593">
    <property type="entry name" value="AAA+_ATPase"/>
</dbReference>
<dbReference type="InterPro" id="IPR036640">
    <property type="entry name" value="ABC1_TM_sf"/>
</dbReference>
<evidence type="ECO:0000256" key="6">
    <source>
        <dbReference type="ARBA" id="ARBA00023136"/>
    </source>
</evidence>
<keyword evidence="6 7" id="KW-0472">Membrane</keyword>
<evidence type="ECO:0000256" key="3">
    <source>
        <dbReference type="ARBA" id="ARBA00022741"/>
    </source>
</evidence>
<dbReference type="Gene3D" id="1.20.1560.10">
    <property type="entry name" value="ABC transporter type 1, transmembrane domain"/>
    <property type="match status" value="1"/>
</dbReference>
<evidence type="ECO:0000256" key="7">
    <source>
        <dbReference type="SAM" id="Phobius"/>
    </source>
</evidence>
<dbReference type="InterPro" id="IPR039421">
    <property type="entry name" value="Type_1_exporter"/>
</dbReference>
<dbReference type="AlphaFoldDB" id="A0AA94XUC0"/>
<dbReference type="PROSITE" id="PS50929">
    <property type="entry name" value="ABC_TM1F"/>
    <property type="match status" value="1"/>
</dbReference>
<name>A0AA94XUC0_9MICC</name>
<feature type="domain" description="ABC transmembrane type-1" evidence="9">
    <location>
        <begin position="27"/>
        <end position="292"/>
    </location>
</feature>
<evidence type="ECO:0000256" key="1">
    <source>
        <dbReference type="ARBA" id="ARBA00004651"/>
    </source>
</evidence>
<dbReference type="GO" id="GO:0140359">
    <property type="term" value="F:ABC-type transporter activity"/>
    <property type="evidence" value="ECO:0007669"/>
    <property type="project" value="InterPro"/>
</dbReference>
<dbReference type="GO" id="GO:0016887">
    <property type="term" value="F:ATP hydrolysis activity"/>
    <property type="evidence" value="ECO:0007669"/>
    <property type="project" value="InterPro"/>
</dbReference>
<dbReference type="InterPro" id="IPR027417">
    <property type="entry name" value="P-loop_NTPase"/>
</dbReference>
<feature type="transmembrane region" description="Helical" evidence="7">
    <location>
        <begin position="171"/>
        <end position="192"/>
    </location>
</feature>
<evidence type="ECO:0000259" key="8">
    <source>
        <dbReference type="PROSITE" id="PS50893"/>
    </source>
</evidence>
<dbReference type="GO" id="GO:0034040">
    <property type="term" value="F:ATPase-coupled lipid transmembrane transporter activity"/>
    <property type="evidence" value="ECO:0007669"/>
    <property type="project" value="TreeGrafter"/>
</dbReference>
<dbReference type="Pfam" id="PF00005">
    <property type="entry name" value="ABC_tran"/>
    <property type="match status" value="1"/>
</dbReference>
<keyword evidence="5 7" id="KW-1133">Transmembrane helix</keyword>
<evidence type="ECO:0000256" key="5">
    <source>
        <dbReference type="ARBA" id="ARBA00022989"/>
    </source>
</evidence>
<dbReference type="Pfam" id="PF00664">
    <property type="entry name" value="ABC_membrane"/>
    <property type="match status" value="1"/>
</dbReference>
<comment type="subcellular location">
    <subcellularLocation>
        <location evidence="1">Cell membrane</location>
        <topology evidence="1">Multi-pass membrane protein</topology>
    </subcellularLocation>
</comment>
<dbReference type="SUPFAM" id="SSF90123">
    <property type="entry name" value="ABC transporter transmembrane region"/>
    <property type="match status" value="1"/>
</dbReference>
<dbReference type="PANTHER" id="PTHR24221:SF654">
    <property type="entry name" value="ATP-BINDING CASSETTE SUB-FAMILY B MEMBER 6"/>
    <property type="match status" value="1"/>
</dbReference>
<dbReference type="RefSeq" id="WP_257745429.1">
    <property type="nucleotide sequence ID" value="NZ_CP102487.1"/>
</dbReference>
<dbReference type="SMART" id="SM00382">
    <property type="entry name" value="AAA"/>
    <property type="match status" value="1"/>
</dbReference>
<evidence type="ECO:0000313" key="10">
    <source>
        <dbReference type="EMBL" id="UUX58307.1"/>
    </source>
</evidence>
<accession>A0AA94XUC0</accession>
<dbReference type="PROSITE" id="PS00211">
    <property type="entry name" value="ABC_TRANSPORTER_1"/>
    <property type="match status" value="1"/>
</dbReference>
<evidence type="ECO:0000256" key="4">
    <source>
        <dbReference type="ARBA" id="ARBA00022840"/>
    </source>
</evidence>
<keyword evidence="4 10" id="KW-0067">ATP-binding</keyword>
<feature type="transmembrane region" description="Helical" evidence="7">
    <location>
        <begin position="141"/>
        <end position="165"/>
    </location>
</feature>
<dbReference type="PROSITE" id="PS51257">
    <property type="entry name" value="PROKAR_LIPOPROTEIN"/>
    <property type="match status" value="1"/>
</dbReference>
<dbReference type="SUPFAM" id="SSF52540">
    <property type="entry name" value="P-loop containing nucleoside triphosphate hydrolases"/>
    <property type="match status" value="1"/>
</dbReference>
<evidence type="ECO:0000256" key="2">
    <source>
        <dbReference type="ARBA" id="ARBA00022692"/>
    </source>
</evidence>
<protein>
    <submittedName>
        <fullName evidence="10">ABC transporter ATP-binding protein/permease</fullName>
    </submittedName>
</protein>
<dbReference type="PROSITE" id="PS50893">
    <property type="entry name" value="ABC_TRANSPORTER_2"/>
    <property type="match status" value="1"/>
</dbReference>
<keyword evidence="2 7" id="KW-0812">Transmembrane</keyword>
<dbReference type="InterPro" id="IPR017871">
    <property type="entry name" value="ABC_transporter-like_CS"/>
</dbReference>
<gene>
    <name evidence="10" type="ORF">NUH22_13515</name>
</gene>
<dbReference type="GO" id="GO:0005524">
    <property type="term" value="F:ATP binding"/>
    <property type="evidence" value="ECO:0007669"/>
    <property type="project" value="UniProtKB-KW"/>
</dbReference>
<organism evidence="10 11">
    <name type="scientific">Glutamicibacter halophytocola</name>
    <dbReference type="NCBI Taxonomy" id="1933880"/>
    <lineage>
        <taxon>Bacteria</taxon>
        <taxon>Bacillati</taxon>
        <taxon>Actinomycetota</taxon>
        <taxon>Actinomycetes</taxon>
        <taxon>Micrococcales</taxon>
        <taxon>Micrococcaceae</taxon>
        <taxon>Glutamicibacter</taxon>
    </lineage>
</organism>
<evidence type="ECO:0000259" key="9">
    <source>
        <dbReference type="PROSITE" id="PS50929"/>
    </source>
</evidence>
<dbReference type="GO" id="GO:0005886">
    <property type="term" value="C:plasma membrane"/>
    <property type="evidence" value="ECO:0007669"/>
    <property type="project" value="UniProtKB-SubCell"/>
</dbReference>
<dbReference type="EMBL" id="CP102487">
    <property type="protein sequence ID" value="UUX58307.1"/>
    <property type="molecule type" value="Genomic_DNA"/>
</dbReference>
<evidence type="ECO:0000313" key="11">
    <source>
        <dbReference type="Proteomes" id="UP001060018"/>
    </source>
</evidence>
<feature type="domain" description="ABC transporter" evidence="8">
    <location>
        <begin position="344"/>
        <end position="577"/>
    </location>
</feature>